<feature type="domain" description="Nudix hydrolase" evidence="1">
    <location>
        <begin position="2"/>
        <end position="127"/>
    </location>
</feature>
<dbReference type="CDD" id="cd02883">
    <property type="entry name" value="NUDIX_Hydrolase"/>
    <property type="match status" value="1"/>
</dbReference>
<dbReference type="EMBL" id="ABLK01000147">
    <property type="protein sequence ID" value="EDT40086.1"/>
    <property type="molecule type" value="Genomic_DNA"/>
</dbReference>
<evidence type="ECO:0000313" key="2">
    <source>
        <dbReference type="EMBL" id="EDT40086.1"/>
    </source>
</evidence>
<dbReference type="Pfam" id="PF00293">
    <property type="entry name" value="NUDIX"/>
    <property type="match status" value="1"/>
</dbReference>
<dbReference type="InterPro" id="IPR000086">
    <property type="entry name" value="NUDIX_hydrolase_dom"/>
</dbReference>
<dbReference type="Gene3D" id="3.90.79.10">
    <property type="entry name" value="Nucleoside Triphosphate Pyrophosphohydrolase"/>
    <property type="match status" value="1"/>
</dbReference>
<accession>B1T8M4</accession>
<dbReference type="GO" id="GO:0016787">
    <property type="term" value="F:hydrolase activity"/>
    <property type="evidence" value="ECO:0007669"/>
    <property type="project" value="UniProtKB-KW"/>
</dbReference>
<gene>
    <name evidence="2" type="ORF">BamMEX5DRAFT_4140</name>
</gene>
<dbReference type="SUPFAM" id="SSF55811">
    <property type="entry name" value="Nudix"/>
    <property type="match status" value="1"/>
</dbReference>
<name>B1T8M4_9BURK</name>
<evidence type="ECO:0000259" key="1">
    <source>
        <dbReference type="Pfam" id="PF00293"/>
    </source>
</evidence>
<evidence type="ECO:0000313" key="3">
    <source>
        <dbReference type="Proteomes" id="UP000004814"/>
    </source>
</evidence>
<dbReference type="RefSeq" id="WP_006759975.1">
    <property type="nucleotide sequence ID" value="NZ_ABLK01000147.1"/>
</dbReference>
<sequence>MASVYAVLHDENGAFLMAQKRAREYYVHTAYGGRVDKDGWPLTNGGGRYALPGGALDEADIEKGAAREFFEETGLTLPVSALRNPRVVKFDGSGQVVSANKNFAFAAVYFKVSEEDVIVTENNISEFALPNSKRIVVAIESREIKAYSEIQAYARKHGMVAWPADNELDWVWRWNVYDGNDWNAIRGMRGDPQIGWYYSVLEYLRDHILR</sequence>
<reference evidence="2 3" key="1">
    <citation type="submission" date="2008-03" db="EMBL/GenBank/DDBJ databases">
        <title>Sequencing of the draft genome and assembly of Burkholderia ambifaria MEX-5.</title>
        <authorList>
            <consortium name="US DOE Joint Genome Institute (JGI-PGF)"/>
            <person name="Copeland A."/>
            <person name="Lucas S."/>
            <person name="Lapidus A."/>
            <person name="Glavina del Rio T."/>
            <person name="Dalin E."/>
            <person name="Tice H."/>
            <person name="Bruce D."/>
            <person name="Goodwin L."/>
            <person name="Pitluck S."/>
            <person name="Larimer F."/>
            <person name="Land M.L."/>
            <person name="Hauser L."/>
            <person name="Tiedje J."/>
            <person name="Richardson P."/>
        </authorList>
    </citation>
    <scope>NUCLEOTIDE SEQUENCE [LARGE SCALE GENOMIC DNA]</scope>
    <source>
        <strain evidence="2 3">MEX-5</strain>
    </source>
</reference>
<dbReference type="PATRIC" id="fig|396597.7.peg.3715"/>
<organism evidence="2 3">
    <name type="scientific">Burkholderia ambifaria MEX-5</name>
    <dbReference type="NCBI Taxonomy" id="396597"/>
    <lineage>
        <taxon>Bacteria</taxon>
        <taxon>Pseudomonadati</taxon>
        <taxon>Pseudomonadota</taxon>
        <taxon>Betaproteobacteria</taxon>
        <taxon>Burkholderiales</taxon>
        <taxon>Burkholderiaceae</taxon>
        <taxon>Burkholderia</taxon>
        <taxon>Burkholderia cepacia complex</taxon>
    </lineage>
</organism>
<dbReference type="Proteomes" id="UP000004814">
    <property type="component" value="Unassembled WGS sequence"/>
</dbReference>
<dbReference type="AlphaFoldDB" id="B1T8M4"/>
<keyword evidence="2" id="KW-0378">Hydrolase</keyword>
<proteinExistence type="predicted"/>
<comment type="caution">
    <text evidence="2">The sequence shown here is derived from an EMBL/GenBank/DDBJ whole genome shotgun (WGS) entry which is preliminary data.</text>
</comment>
<dbReference type="InterPro" id="IPR015797">
    <property type="entry name" value="NUDIX_hydrolase-like_dom_sf"/>
</dbReference>
<protein>
    <submittedName>
        <fullName evidence="2">NUDIX hydrolase</fullName>
    </submittedName>
</protein>